<dbReference type="AlphaFoldDB" id="A0A6C0AQW8"/>
<dbReference type="InterPro" id="IPR019835">
    <property type="entry name" value="SWIB_domain"/>
</dbReference>
<dbReference type="PROSITE" id="PS51925">
    <property type="entry name" value="SWIB_MDM2"/>
    <property type="match status" value="1"/>
</dbReference>
<dbReference type="SUPFAM" id="SSF47592">
    <property type="entry name" value="SWIB/MDM2 domain"/>
    <property type="match status" value="1"/>
</dbReference>
<reference evidence="2" key="1">
    <citation type="journal article" date="2020" name="Nature">
        <title>Giant virus diversity and host interactions through global metagenomics.</title>
        <authorList>
            <person name="Schulz F."/>
            <person name="Roux S."/>
            <person name="Paez-Espino D."/>
            <person name="Jungbluth S."/>
            <person name="Walsh D.A."/>
            <person name="Denef V.J."/>
            <person name="McMahon K.D."/>
            <person name="Konstantinidis K.T."/>
            <person name="Eloe-Fadrosh E.A."/>
            <person name="Kyrpides N.C."/>
            <person name="Woyke T."/>
        </authorList>
    </citation>
    <scope>NUCLEOTIDE SEQUENCE</scope>
    <source>
        <strain evidence="2">GVMAG-S-1101165-79</strain>
    </source>
</reference>
<protein>
    <recommendedName>
        <fullName evidence="1">DM2 domain-containing protein</fullName>
    </recommendedName>
</protein>
<dbReference type="EMBL" id="MN740763">
    <property type="protein sequence ID" value="QHS82122.1"/>
    <property type="molecule type" value="Genomic_DNA"/>
</dbReference>
<accession>A0A6C0AQW8</accession>
<dbReference type="Pfam" id="PF02201">
    <property type="entry name" value="SWIB"/>
    <property type="match status" value="1"/>
</dbReference>
<dbReference type="CDD" id="cd10567">
    <property type="entry name" value="SWIB-MDM2_like"/>
    <property type="match status" value="1"/>
</dbReference>
<sequence>MPKKPSTKTVETEQVVAAPAPIVDKKAKKPKAVKPVVDVAAPVPLVEQSADVTATVTAATAAEISLAEQTVEFQSKLHQIGVLLSALKSEFRCLEKKWTRDVKIAQKQSSKRKRKAGNRAPSGFVKPTKISDELASFLGKEKGTEMARTDVTREINAYIRANKLQDQDNGRKIIPDTKLATLLKLKKSDELTYFNLQKYMSPHFAKAVKDAVAAAVVV</sequence>
<dbReference type="Gene3D" id="1.10.245.10">
    <property type="entry name" value="SWIB/MDM2 domain"/>
    <property type="match status" value="1"/>
</dbReference>
<dbReference type="PANTHER" id="PTHR13844">
    <property type="entry name" value="SWI/SNF-RELATED MATRIX-ASSOCIATED ACTIN-DEPENDENT REGULATOR OF CHROMATIN SUBFAMILY D"/>
    <property type="match status" value="1"/>
</dbReference>
<organism evidence="2">
    <name type="scientific">viral metagenome</name>
    <dbReference type="NCBI Taxonomy" id="1070528"/>
    <lineage>
        <taxon>unclassified sequences</taxon>
        <taxon>metagenomes</taxon>
        <taxon>organismal metagenomes</taxon>
    </lineage>
</organism>
<evidence type="ECO:0000259" key="1">
    <source>
        <dbReference type="PROSITE" id="PS51925"/>
    </source>
</evidence>
<feature type="domain" description="DM2" evidence="1">
    <location>
        <begin position="123"/>
        <end position="206"/>
    </location>
</feature>
<proteinExistence type="predicted"/>
<evidence type="ECO:0000313" key="2">
    <source>
        <dbReference type="EMBL" id="QHS82122.1"/>
    </source>
</evidence>
<dbReference type="InterPro" id="IPR036885">
    <property type="entry name" value="SWIB_MDM2_dom_sf"/>
</dbReference>
<name>A0A6C0AQW8_9ZZZZ</name>
<dbReference type="InterPro" id="IPR003121">
    <property type="entry name" value="SWIB_MDM2_domain"/>
</dbReference>
<dbReference type="SMART" id="SM00151">
    <property type="entry name" value="SWIB"/>
    <property type="match status" value="1"/>
</dbReference>